<protein>
    <recommendedName>
        <fullName evidence="3">DUF4258 domain-containing protein</fullName>
    </recommendedName>
</protein>
<evidence type="ECO:0008006" key="3">
    <source>
        <dbReference type="Google" id="ProtNLM"/>
    </source>
</evidence>
<reference evidence="1 2" key="1">
    <citation type="journal article" date="2018" name="Aquat. Microb. Ecol.">
        <title>Gammaproteobacterial methanotrophs dominate.</title>
        <authorList>
            <person name="Rissanen A.J."/>
            <person name="Saarenheimo J."/>
            <person name="Tiirola M."/>
            <person name="Peura S."/>
            <person name="Aalto S.L."/>
            <person name="Karvinen A."/>
            <person name="Nykanen H."/>
        </authorList>
    </citation>
    <scope>NUCLEOTIDE SEQUENCE [LARGE SCALE GENOMIC DNA]</scope>
    <source>
        <strain evidence="1">AMbin10</strain>
    </source>
</reference>
<dbReference type="Pfam" id="PF14076">
    <property type="entry name" value="DUF4258"/>
    <property type="match status" value="1"/>
</dbReference>
<proteinExistence type="predicted"/>
<dbReference type="InterPro" id="IPR025354">
    <property type="entry name" value="DUF4258"/>
</dbReference>
<evidence type="ECO:0000313" key="1">
    <source>
        <dbReference type="EMBL" id="PZN79202.1"/>
    </source>
</evidence>
<dbReference type="EMBL" id="QJPH01000303">
    <property type="protein sequence ID" value="PZN79202.1"/>
    <property type="molecule type" value="Genomic_DNA"/>
</dbReference>
<organism evidence="1 2">
    <name type="scientific">Candidatus Methylumidiphilus alinenensis</name>
    <dbReference type="NCBI Taxonomy" id="2202197"/>
    <lineage>
        <taxon>Bacteria</taxon>
        <taxon>Pseudomonadati</taxon>
        <taxon>Pseudomonadota</taxon>
        <taxon>Gammaproteobacteria</taxon>
        <taxon>Methylococcales</taxon>
        <taxon>Candidatus Methylumidiphilus</taxon>
    </lineage>
</organism>
<sequence length="92" mass="10671">MIPIYRQHAIKRMFERNIKAADVVEALVNGLVIEDYPNDTPYPSCLWLGYSGERPLHVVFADNLDEGERLIITVYEPNPVQWSPDFTKRIKP</sequence>
<comment type="caution">
    <text evidence="1">The sequence shown here is derived from an EMBL/GenBank/DDBJ whole genome shotgun (WGS) entry which is preliminary data.</text>
</comment>
<evidence type="ECO:0000313" key="2">
    <source>
        <dbReference type="Proteomes" id="UP000249396"/>
    </source>
</evidence>
<gene>
    <name evidence="1" type="ORF">DM484_11680</name>
</gene>
<dbReference type="Proteomes" id="UP000249396">
    <property type="component" value="Unassembled WGS sequence"/>
</dbReference>
<name>A0A2W4R5H3_9GAMM</name>
<accession>A0A2W4R5H3</accession>
<dbReference type="AlphaFoldDB" id="A0A2W4R5H3"/>